<proteinExistence type="predicted"/>
<dbReference type="Pfam" id="PF13581">
    <property type="entry name" value="HATPase_c_2"/>
    <property type="match status" value="1"/>
</dbReference>
<evidence type="ECO:0000259" key="2">
    <source>
        <dbReference type="Pfam" id="PF13581"/>
    </source>
</evidence>
<feature type="domain" description="MEDS" evidence="3">
    <location>
        <begin position="10"/>
        <end position="153"/>
    </location>
</feature>
<dbReference type="SUPFAM" id="SSF55874">
    <property type="entry name" value="ATPase domain of HSP90 chaperone/DNA topoisomerase II/histidine kinase"/>
    <property type="match status" value="1"/>
</dbReference>
<dbReference type="EMBL" id="JBHSNS010000001">
    <property type="protein sequence ID" value="MFC5728147.1"/>
    <property type="molecule type" value="Genomic_DNA"/>
</dbReference>
<reference evidence="5" key="1">
    <citation type="journal article" date="2019" name="Int. J. Syst. Evol. Microbiol.">
        <title>The Global Catalogue of Microorganisms (GCM) 10K type strain sequencing project: providing services to taxonomists for standard genome sequencing and annotation.</title>
        <authorList>
            <consortium name="The Broad Institute Genomics Platform"/>
            <consortium name="The Broad Institute Genome Sequencing Center for Infectious Disease"/>
            <person name="Wu L."/>
            <person name="Ma J."/>
        </authorList>
    </citation>
    <scope>NUCLEOTIDE SEQUENCE [LARGE SCALE GENOMIC DNA]</scope>
    <source>
        <strain evidence="5">YIM 94188</strain>
    </source>
</reference>
<gene>
    <name evidence="4" type="ORF">ACFPQB_04410</name>
</gene>
<evidence type="ECO:0000259" key="3">
    <source>
        <dbReference type="Pfam" id="PF14417"/>
    </source>
</evidence>
<feature type="domain" description="Histidine kinase/HSP90-like ATPase" evidence="2">
    <location>
        <begin position="194"/>
        <end position="305"/>
    </location>
</feature>
<dbReference type="PANTHER" id="PTHR35526">
    <property type="entry name" value="ANTI-SIGMA-F FACTOR RSBW-RELATED"/>
    <property type="match status" value="1"/>
</dbReference>
<dbReference type="PANTHER" id="PTHR35526:SF3">
    <property type="entry name" value="ANTI-SIGMA-F FACTOR RSBW"/>
    <property type="match status" value="1"/>
</dbReference>
<evidence type="ECO:0000256" key="1">
    <source>
        <dbReference type="ARBA" id="ARBA00022527"/>
    </source>
</evidence>
<dbReference type="InterPro" id="IPR050267">
    <property type="entry name" value="Anti-sigma-factor_SerPK"/>
</dbReference>
<keyword evidence="1" id="KW-0808">Transferase</keyword>
<sequence length="317" mass="34274">MSAATDPFVHPALFYRTDEEYLAGLVPFVLDGLRIGEPVAAALPTERLGLLESALGTEAAEVTLIDMTEAGRNPGRIIPGVLRAFADRHRRTHVRIIGEPIWAGRSDSEYPACVQHEALINTAFRSRMVTIVCPYDVRRLESHVVADALATHPLIWEAGHEQVSLRYAPDAVVARYNLPLDGTGGAASWTVRSAADLSGARRFAAAEADQAGLSRDRISDLELVVSELATNSLQHAAGACSLSIWAEADHVICESRDLGQIEDPLAGRRPPLDGQPHGRGLLLVNHLADLVRVHTTPDGTTVRAYFRLAGSDRPGPR</sequence>
<dbReference type="CDD" id="cd16936">
    <property type="entry name" value="HATPase_RsbW-like"/>
    <property type="match status" value="1"/>
</dbReference>
<dbReference type="Pfam" id="PF14417">
    <property type="entry name" value="MEDS"/>
    <property type="match status" value="1"/>
</dbReference>
<dbReference type="NCBIfam" id="NF041045">
    <property type="entry name" value="RsbA_anti_sig"/>
    <property type="match status" value="1"/>
</dbReference>
<name>A0ABW0ZCU9_9ACTN</name>
<evidence type="ECO:0000313" key="5">
    <source>
        <dbReference type="Proteomes" id="UP001596072"/>
    </source>
</evidence>
<evidence type="ECO:0000313" key="4">
    <source>
        <dbReference type="EMBL" id="MFC5728147.1"/>
    </source>
</evidence>
<dbReference type="Gene3D" id="3.30.565.10">
    <property type="entry name" value="Histidine kinase-like ATPase, C-terminal domain"/>
    <property type="match status" value="1"/>
</dbReference>
<keyword evidence="1" id="KW-0418">Kinase</keyword>
<dbReference type="InterPro" id="IPR047718">
    <property type="entry name" value="RsbA-like_anti_sig"/>
</dbReference>
<comment type="caution">
    <text evidence="4">The sequence shown here is derived from an EMBL/GenBank/DDBJ whole genome shotgun (WGS) entry which is preliminary data.</text>
</comment>
<keyword evidence="1" id="KW-0723">Serine/threonine-protein kinase</keyword>
<keyword evidence="5" id="KW-1185">Reference proteome</keyword>
<dbReference type="RefSeq" id="WP_136431174.1">
    <property type="nucleotide sequence ID" value="NZ_JBHSNS010000001.1"/>
</dbReference>
<dbReference type="Proteomes" id="UP001596072">
    <property type="component" value="Unassembled WGS sequence"/>
</dbReference>
<dbReference type="InterPro" id="IPR003594">
    <property type="entry name" value="HATPase_dom"/>
</dbReference>
<dbReference type="InterPro" id="IPR036890">
    <property type="entry name" value="HATPase_C_sf"/>
</dbReference>
<accession>A0ABW0ZCU9</accession>
<organism evidence="4 5">
    <name type="scientific">Nocardioides vastitatis</name>
    <dbReference type="NCBI Taxonomy" id="2568655"/>
    <lineage>
        <taxon>Bacteria</taxon>
        <taxon>Bacillati</taxon>
        <taxon>Actinomycetota</taxon>
        <taxon>Actinomycetes</taxon>
        <taxon>Propionibacteriales</taxon>
        <taxon>Nocardioidaceae</taxon>
        <taxon>Nocardioides</taxon>
    </lineage>
</organism>
<protein>
    <submittedName>
        <fullName evidence="4">Anti-sigma factor RsbA family regulatory protein</fullName>
    </submittedName>
</protein>
<dbReference type="InterPro" id="IPR025847">
    <property type="entry name" value="MEDS_domain"/>
</dbReference>